<dbReference type="GO" id="GO:0051536">
    <property type="term" value="F:iron-sulfur cluster binding"/>
    <property type="evidence" value="ECO:0007669"/>
    <property type="project" value="UniProtKB-KW"/>
</dbReference>
<evidence type="ECO:0000256" key="2">
    <source>
        <dbReference type="ARBA" id="ARBA00003120"/>
    </source>
</evidence>
<keyword evidence="9" id="KW-0411">Iron-sulfur</keyword>
<evidence type="ECO:0000256" key="11">
    <source>
        <dbReference type="RuleBase" id="RU004504"/>
    </source>
</evidence>
<dbReference type="EC" id="2.8.1.7" evidence="4"/>
<dbReference type="FunFam" id="3.40.640.10:FF:000084">
    <property type="entry name" value="IscS-like cysteine desulfurase"/>
    <property type="match status" value="1"/>
</dbReference>
<evidence type="ECO:0000256" key="4">
    <source>
        <dbReference type="ARBA" id="ARBA00012239"/>
    </source>
</evidence>
<comment type="catalytic activity">
    <reaction evidence="10">
        <text>(sulfur carrier)-H + L-cysteine = (sulfur carrier)-SH + L-alanine</text>
        <dbReference type="Rhea" id="RHEA:43892"/>
        <dbReference type="Rhea" id="RHEA-COMP:14737"/>
        <dbReference type="Rhea" id="RHEA-COMP:14739"/>
        <dbReference type="ChEBI" id="CHEBI:29917"/>
        <dbReference type="ChEBI" id="CHEBI:35235"/>
        <dbReference type="ChEBI" id="CHEBI:57972"/>
        <dbReference type="ChEBI" id="CHEBI:64428"/>
        <dbReference type="EC" id="2.8.1.7"/>
    </reaction>
</comment>
<comment type="cofactor">
    <cofactor evidence="1 11">
        <name>pyridoxal 5'-phosphate</name>
        <dbReference type="ChEBI" id="CHEBI:597326"/>
    </cofactor>
</comment>
<evidence type="ECO:0000256" key="1">
    <source>
        <dbReference type="ARBA" id="ARBA00001933"/>
    </source>
</evidence>
<dbReference type="Gene3D" id="3.90.1150.10">
    <property type="entry name" value="Aspartate Aminotransferase, domain 1"/>
    <property type="match status" value="1"/>
</dbReference>
<proteinExistence type="inferred from homology"/>
<evidence type="ECO:0000259" key="12">
    <source>
        <dbReference type="Pfam" id="PF00266"/>
    </source>
</evidence>
<dbReference type="InterPro" id="IPR020578">
    <property type="entry name" value="Aminotrans_V_PyrdxlP_BS"/>
</dbReference>
<dbReference type="AlphaFoldDB" id="A0A317TAC0"/>
<keyword evidence="14" id="KW-1185">Reference proteome</keyword>
<dbReference type="PROSITE" id="PS00595">
    <property type="entry name" value="AA_TRANSFER_CLASS_5"/>
    <property type="match status" value="1"/>
</dbReference>
<dbReference type="Proteomes" id="UP000246278">
    <property type="component" value="Unassembled WGS sequence"/>
</dbReference>
<dbReference type="GO" id="GO:0031071">
    <property type="term" value="F:cysteine desulfurase activity"/>
    <property type="evidence" value="ECO:0007669"/>
    <property type="project" value="UniProtKB-EC"/>
</dbReference>
<evidence type="ECO:0000256" key="10">
    <source>
        <dbReference type="ARBA" id="ARBA00050776"/>
    </source>
</evidence>
<dbReference type="SUPFAM" id="SSF53383">
    <property type="entry name" value="PLP-dependent transferases"/>
    <property type="match status" value="1"/>
</dbReference>
<evidence type="ECO:0000256" key="6">
    <source>
        <dbReference type="ARBA" id="ARBA00022723"/>
    </source>
</evidence>
<reference evidence="14" key="1">
    <citation type="submission" date="2017-10" db="EMBL/GenBank/DDBJ databases">
        <authorList>
            <person name="Gaisin V.A."/>
            <person name="Rysina M.S."/>
            <person name="Grouzdev D.S."/>
        </authorList>
    </citation>
    <scope>NUCLEOTIDE SEQUENCE [LARGE SCALE GENOMIC DNA]</scope>
    <source>
        <strain evidence="14">V1</strain>
    </source>
</reference>
<dbReference type="PIRSF" id="PIRSF005572">
    <property type="entry name" value="NifS"/>
    <property type="match status" value="1"/>
</dbReference>
<evidence type="ECO:0000256" key="7">
    <source>
        <dbReference type="ARBA" id="ARBA00022898"/>
    </source>
</evidence>
<dbReference type="InterPro" id="IPR015421">
    <property type="entry name" value="PyrdxlP-dep_Trfase_major"/>
</dbReference>
<dbReference type="Gene3D" id="1.10.260.50">
    <property type="match status" value="1"/>
</dbReference>
<evidence type="ECO:0000313" key="14">
    <source>
        <dbReference type="Proteomes" id="UP000246278"/>
    </source>
</evidence>
<dbReference type="PANTHER" id="PTHR11601">
    <property type="entry name" value="CYSTEINE DESULFURYLASE FAMILY MEMBER"/>
    <property type="match status" value="1"/>
</dbReference>
<dbReference type="Pfam" id="PF00266">
    <property type="entry name" value="Aminotran_5"/>
    <property type="match status" value="1"/>
</dbReference>
<dbReference type="InterPro" id="IPR015422">
    <property type="entry name" value="PyrdxlP-dep_Trfase_small"/>
</dbReference>
<name>A0A317TAC0_9CHLB</name>
<dbReference type="EMBL" id="PDNZ01000002">
    <property type="protein sequence ID" value="PWW82757.1"/>
    <property type="molecule type" value="Genomic_DNA"/>
</dbReference>
<keyword evidence="6" id="KW-0479">Metal-binding</keyword>
<keyword evidence="8" id="KW-0408">Iron</keyword>
<evidence type="ECO:0000256" key="5">
    <source>
        <dbReference type="ARBA" id="ARBA00022679"/>
    </source>
</evidence>
<keyword evidence="7" id="KW-0663">Pyridoxal phosphate</keyword>
<sequence>METRRVYLDHNATTPLHPEVKKEMVEAMEMFGNPSSMHAFGREARANVEHSRQVVADFIGAHEDELVFVGSGSEANNTVLSLFACASNLCLPGFRAKTSIITTKIEHPCVLETSECLAHKGTKVKFLDVDQYGRVDMDQFKEYLTDNVGLVSVMTANNEIGTIQDIAEIAKLAHANGSLVHTDAVQAIGKMRMNVSDLGVDFLTMSAHKIYGPKGIGALYVKKGTPYCPFIRGGHQEKGRRAGTENTLGIIGLAKAIEMRDAEMDEEIKRMVEMKQALKNGIEGSIDDAVFNGHPTLSMPNTLNVSFPGAEGEAIMLYLDLQGIAVSTGSACASGSLDPSHVLLATGSSPERAHGSIRISMGRETTMEDIGCMLDVLPGVIKRIRSMSTAYITGGEHVAAK</sequence>
<keyword evidence="5" id="KW-0808">Transferase</keyword>
<dbReference type="GO" id="GO:0046872">
    <property type="term" value="F:metal ion binding"/>
    <property type="evidence" value="ECO:0007669"/>
    <property type="project" value="UniProtKB-KW"/>
</dbReference>
<evidence type="ECO:0000313" key="13">
    <source>
        <dbReference type="EMBL" id="PWW82757.1"/>
    </source>
</evidence>
<organism evidence="13 14">
    <name type="scientific">Prosthecochloris marina</name>
    <dbReference type="NCBI Taxonomy" id="2017681"/>
    <lineage>
        <taxon>Bacteria</taxon>
        <taxon>Pseudomonadati</taxon>
        <taxon>Chlorobiota</taxon>
        <taxon>Chlorobiia</taxon>
        <taxon>Chlorobiales</taxon>
        <taxon>Chlorobiaceae</taxon>
        <taxon>Prosthecochloris</taxon>
    </lineage>
</organism>
<evidence type="ECO:0000256" key="9">
    <source>
        <dbReference type="ARBA" id="ARBA00023014"/>
    </source>
</evidence>
<comment type="caution">
    <text evidence="13">The sequence shown here is derived from an EMBL/GenBank/DDBJ whole genome shotgun (WGS) entry which is preliminary data.</text>
</comment>
<comment type="similarity">
    <text evidence="3">Belongs to the class-V pyridoxal-phosphate-dependent aminotransferase family. NifS/IscS subfamily.</text>
</comment>
<evidence type="ECO:0000256" key="8">
    <source>
        <dbReference type="ARBA" id="ARBA00023004"/>
    </source>
</evidence>
<dbReference type="InterPro" id="IPR015424">
    <property type="entry name" value="PyrdxlP-dep_Trfase"/>
</dbReference>
<dbReference type="InterPro" id="IPR016454">
    <property type="entry name" value="Cysteine_dSase"/>
</dbReference>
<feature type="domain" description="Aminotransferase class V" evidence="12">
    <location>
        <begin position="6"/>
        <end position="370"/>
    </location>
</feature>
<dbReference type="PANTHER" id="PTHR11601:SF34">
    <property type="entry name" value="CYSTEINE DESULFURASE"/>
    <property type="match status" value="1"/>
</dbReference>
<gene>
    <name evidence="13" type="ORF">CR164_03165</name>
</gene>
<dbReference type="Gene3D" id="3.40.640.10">
    <property type="entry name" value="Type I PLP-dependent aspartate aminotransferase-like (Major domain)"/>
    <property type="match status" value="1"/>
</dbReference>
<dbReference type="InterPro" id="IPR000192">
    <property type="entry name" value="Aminotrans_V_dom"/>
</dbReference>
<evidence type="ECO:0000256" key="3">
    <source>
        <dbReference type="ARBA" id="ARBA00006490"/>
    </source>
</evidence>
<dbReference type="RefSeq" id="WP_110022475.1">
    <property type="nucleotide sequence ID" value="NZ_PDNZ01000002.1"/>
</dbReference>
<protein>
    <recommendedName>
        <fullName evidence="4">cysteine desulfurase</fullName>
        <ecNumber evidence="4">2.8.1.7</ecNumber>
    </recommendedName>
</protein>
<dbReference type="OrthoDB" id="9804366at2"/>
<accession>A0A317TAC0</accession>
<comment type="function">
    <text evidence="2">Catalyzes the removal of elemental sulfur atoms from cysteine to produce alanine. Seems to participate in the biosynthesis of the nitrogenase metalloclusters by providing the inorganic sulfur required for the Fe-S core formation.</text>
</comment>